<name>A0A975NVC7_9BRAD</name>
<dbReference type="GO" id="GO:0006865">
    <property type="term" value="P:amino acid transport"/>
    <property type="evidence" value="ECO:0007669"/>
    <property type="project" value="UniProtKB-KW"/>
</dbReference>
<reference evidence="6" key="1">
    <citation type="submission" date="2021-06" db="EMBL/GenBank/DDBJ databases">
        <title>Bradyrhizobium sp. S2-11-2 Genome sequencing.</title>
        <authorList>
            <person name="Jin L."/>
        </authorList>
    </citation>
    <scope>NUCLEOTIDE SEQUENCE</scope>
    <source>
        <strain evidence="6">S2-11-2</strain>
    </source>
</reference>
<gene>
    <name evidence="6" type="ORF">KMZ68_03365</name>
</gene>
<evidence type="ECO:0000256" key="1">
    <source>
        <dbReference type="ARBA" id="ARBA00010062"/>
    </source>
</evidence>
<evidence type="ECO:0000313" key="7">
    <source>
        <dbReference type="Proteomes" id="UP000680805"/>
    </source>
</evidence>
<dbReference type="InterPro" id="IPR051010">
    <property type="entry name" value="BCAA_transport"/>
</dbReference>
<feature type="chain" id="PRO_5036718806" evidence="4">
    <location>
        <begin position="25"/>
        <end position="403"/>
    </location>
</feature>
<keyword evidence="3" id="KW-0029">Amino-acid transport</keyword>
<dbReference type="InterPro" id="IPR028081">
    <property type="entry name" value="Leu-bd"/>
</dbReference>
<sequence>MRACCRALTIAGALSAVGLAPASAQETIRIGVLNDQSGAFASFQGVGSVVAAQMAVEDYGGKAAGKKVEVISADHQNKTDIGVNIARRWYETENIDAIFDLPNSAIALAVANMTEQKNKVFVGSGAGTALLTGEKCTPNTVHWTYDTYAYGRGLGKAVLAQGGKTWFFLTADYAFGADLEKQGSEAVKAGGGQVLGAVRHPLGNADYASFLLQAQSSGAQIVALANAGDDTTVSIKQAAEFGLTSKQKIVGLILGINSIPALTLKLAQGAQFLNPFYWDLNEGTRAFTRRYVERHPQHNVPNDMQAGVYASVIHYLKAVDKVGSAADGKSVVAAMKALPTDDPLFGKGHIRSDGRKIHPMYLLEVKKPEESKDKWDLLKVVSSLPGEDAFRKESEGNCRLAAK</sequence>
<evidence type="ECO:0000256" key="2">
    <source>
        <dbReference type="ARBA" id="ARBA00022729"/>
    </source>
</evidence>
<feature type="signal peptide" evidence="4">
    <location>
        <begin position="1"/>
        <end position="24"/>
    </location>
</feature>
<proteinExistence type="inferred from homology"/>
<dbReference type="EMBL" id="CP076135">
    <property type="protein sequence ID" value="QWG20719.1"/>
    <property type="molecule type" value="Genomic_DNA"/>
</dbReference>
<feature type="domain" description="Leucine-binding protein" evidence="5">
    <location>
        <begin position="27"/>
        <end position="366"/>
    </location>
</feature>
<comment type="similarity">
    <text evidence="1">Belongs to the leucine-binding protein family.</text>
</comment>
<dbReference type="RefSeq" id="WP_215616176.1">
    <property type="nucleotide sequence ID" value="NZ_CP076135.1"/>
</dbReference>
<dbReference type="AlphaFoldDB" id="A0A975NVC7"/>
<accession>A0A975NVC7</accession>
<dbReference type="Pfam" id="PF13458">
    <property type="entry name" value="Peripla_BP_6"/>
    <property type="match status" value="1"/>
</dbReference>
<dbReference type="SUPFAM" id="SSF53822">
    <property type="entry name" value="Periplasmic binding protein-like I"/>
    <property type="match status" value="1"/>
</dbReference>
<protein>
    <submittedName>
        <fullName evidence="6">ABC transporter substrate-binding protein</fullName>
    </submittedName>
</protein>
<dbReference type="Gene3D" id="3.40.50.2300">
    <property type="match status" value="2"/>
</dbReference>
<dbReference type="CDD" id="cd06327">
    <property type="entry name" value="PBP1_SBP-like"/>
    <property type="match status" value="1"/>
</dbReference>
<keyword evidence="2 4" id="KW-0732">Signal</keyword>
<dbReference type="PANTHER" id="PTHR30483">
    <property type="entry name" value="LEUCINE-SPECIFIC-BINDING PROTEIN"/>
    <property type="match status" value="1"/>
</dbReference>
<dbReference type="KEGG" id="bsei:KMZ68_03365"/>
<dbReference type="PANTHER" id="PTHR30483:SF6">
    <property type="entry name" value="PERIPLASMIC BINDING PROTEIN OF ABC TRANSPORTER FOR NATURAL AMINO ACIDS"/>
    <property type="match status" value="1"/>
</dbReference>
<evidence type="ECO:0000313" key="6">
    <source>
        <dbReference type="EMBL" id="QWG20719.1"/>
    </source>
</evidence>
<evidence type="ECO:0000259" key="5">
    <source>
        <dbReference type="Pfam" id="PF13458"/>
    </source>
</evidence>
<organism evidence="6 7">
    <name type="scientific">Bradyrhizobium sediminis</name>
    <dbReference type="NCBI Taxonomy" id="2840469"/>
    <lineage>
        <taxon>Bacteria</taxon>
        <taxon>Pseudomonadati</taxon>
        <taxon>Pseudomonadota</taxon>
        <taxon>Alphaproteobacteria</taxon>
        <taxon>Hyphomicrobiales</taxon>
        <taxon>Nitrobacteraceae</taxon>
        <taxon>Bradyrhizobium</taxon>
    </lineage>
</organism>
<dbReference type="Proteomes" id="UP000680805">
    <property type="component" value="Chromosome"/>
</dbReference>
<evidence type="ECO:0000256" key="3">
    <source>
        <dbReference type="ARBA" id="ARBA00022970"/>
    </source>
</evidence>
<dbReference type="InterPro" id="IPR028082">
    <property type="entry name" value="Peripla_BP_I"/>
</dbReference>
<evidence type="ECO:0000256" key="4">
    <source>
        <dbReference type="SAM" id="SignalP"/>
    </source>
</evidence>
<keyword evidence="3" id="KW-0813">Transport</keyword>